<dbReference type="EMBL" id="HBNR01058450">
    <property type="protein sequence ID" value="CAE4626333.1"/>
    <property type="molecule type" value="Transcribed_RNA"/>
</dbReference>
<evidence type="ECO:0000256" key="12">
    <source>
        <dbReference type="SAM" id="MobiDB-lite"/>
    </source>
</evidence>
<dbReference type="CDD" id="cd00051">
    <property type="entry name" value="EFh"/>
    <property type="match status" value="1"/>
</dbReference>
<keyword evidence="8" id="KW-0106">Calcium</keyword>
<feature type="domain" description="Protein kinase" evidence="13">
    <location>
        <begin position="43"/>
        <end position="297"/>
    </location>
</feature>
<dbReference type="SMART" id="SM00054">
    <property type="entry name" value="EFh"/>
    <property type="match status" value="4"/>
</dbReference>
<feature type="compositionally biased region" description="Basic and acidic residues" evidence="12">
    <location>
        <begin position="511"/>
        <end position="521"/>
    </location>
</feature>
<dbReference type="AlphaFoldDB" id="A0A7S4RVJ7"/>
<evidence type="ECO:0000259" key="13">
    <source>
        <dbReference type="PROSITE" id="PS50011"/>
    </source>
</evidence>
<evidence type="ECO:0000259" key="14">
    <source>
        <dbReference type="PROSITE" id="PS50222"/>
    </source>
</evidence>
<evidence type="ECO:0000256" key="7">
    <source>
        <dbReference type="ARBA" id="ARBA00022777"/>
    </source>
</evidence>
<dbReference type="PROSITE" id="PS50011">
    <property type="entry name" value="PROTEIN_KINASE_DOM"/>
    <property type="match status" value="1"/>
</dbReference>
<evidence type="ECO:0000256" key="1">
    <source>
        <dbReference type="ARBA" id="ARBA00001946"/>
    </source>
</evidence>
<comment type="similarity">
    <text evidence="10">Belongs to the protein kinase superfamily. Ser/Thr protein kinase family. CDPK subfamily.</text>
</comment>
<dbReference type="InterPro" id="IPR002048">
    <property type="entry name" value="EF_hand_dom"/>
</dbReference>
<dbReference type="InterPro" id="IPR018247">
    <property type="entry name" value="EF_Hand_1_Ca_BS"/>
</dbReference>
<dbReference type="Gene3D" id="1.10.510.10">
    <property type="entry name" value="Transferase(Phosphotransferase) domain 1"/>
    <property type="match status" value="1"/>
</dbReference>
<dbReference type="FunFam" id="1.10.238.10:FF:000003">
    <property type="entry name" value="Calmodulin A"/>
    <property type="match status" value="1"/>
</dbReference>
<gene>
    <name evidence="15" type="ORF">AMON00008_LOCUS41116</name>
</gene>
<dbReference type="PANTHER" id="PTHR24349">
    <property type="entry name" value="SERINE/THREONINE-PROTEIN KINASE"/>
    <property type="match status" value="1"/>
</dbReference>
<dbReference type="SUPFAM" id="SSF56112">
    <property type="entry name" value="Protein kinase-like (PK-like)"/>
    <property type="match status" value="1"/>
</dbReference>
<evidence type="ECO:0008006" key="16">
    <source>
        <dbReference type="Google" id="ProtNLM"/>
    </source>
</evidence>
<dbReference type="GO" id="GO:0004674">
    <property type="term" value="F:protein serine/threonine kinase activity"/>
    <property type="evidence" value="ECO:0007669"/>
    <property type="project" value="UniProtKB-KW"/>
</dbReference>
<dbReference type="InterPro" id="IPR000719">
    <property type="entry name" value="Prot_kinase_dom"/>
</dbReference>
<accession>A0A7S4RVJ7</accession>
<dbReference type="InterPro" id="IPR011009">
    <property type="entry name" value="Kinase-like_dom_sf"/>
</dbReference>
<sequence>MGNQSFQRAADAEPSNPTSHHSARLVYTGRYHLPPKMLEDDYDLQPDVLGRGASGKVYLARERATGKRCAVKSLQFKNVPEAVRQDVKREAEVFLGMDHPRIARLMDVYESENQLRLVMECMEGGELFDRVVDLGHFSEKDAADAVWQILLALNYIHSHGVVHRDVKLENFMYQKKDDDQLKLIDFGFAKVWEPKTKLAASCGTLSYVAPEVLDKSYTSQCDMWSLGVVVFILLVGYMPFDGSDSHQIALIKSGMYEMERQQWDAVSQQAKDLVRNLLVVDPTKRLTAEQALHHPWIARRDEMQAATHAVDGTVVDALCKFARASKFRRACMSVMAWSLSYEDRLSVRDAFLELDTTRKGTIKLCELKEVLENKFHVPDEEVMRIFKALDSSHESEVHYSDFLAAMASTRIALRDELLRATFKRFDTSCTGCITKGDLRQVLGDSFEGEKLDDLIKEVDANHDGEISYEEFIDYLRGGSAHDSHVEAANRVIDSELSRQQSQPDLAPVDAEASRPCKDRARASSQLSGGGSPGRSQRARTGAADALEGFSNGWAAPREAVPTP</sequence>
<evidence type="ECO:0000256" key="4">
    <source>
        <dbReference type="ARBA" id="ARBA00022679"/>
    </source>
</evidence>
<dbReference type="Pfam" id="PF13499">
    <property type="entry name" value="EF-hand_7"/>
    <property type="match status" value="2"/>
</dbReference>
<protein>
    <recommendedName>
        <fullName evidence="16">Calmodulin</fullName>
    </recommendedName>
</protein>
<evidence type="ECO:0000256" key="11">
    <source>
        <dbReference type="PROSITE-ProRule" id="PRU10141"/>
    </source>
</evidence>
<keyword evidence="6 11" id="KW-0547">Nucleotide-binding</keyword>
<feature type="region of interest" description="Disordered" evidence="12">
    <location>
        <begin position="496"/>
        <end position="563"/>
    </location>
</feature>
<dbReference type="InterPro" id="IPR017441">
    <property type="entry name" value="Protein_kinase_ATP_BS"/>
</dbReference>
<dbReference type="PROSITE" id="PS00107">
    <property type="entry name" value="PROTEIN_KINASE_ATP"/>
    <property type="match status" value="1"/>
</dbReference>
<evidence type="ECO:0000256" key="3">
    <source>
        <dbReference type="ARBA" id="ARBA00022527"/>
    </source>
</evidence>
<evidence type="ECO:0000256" key="10">
    <source>
        <dbReference type="ARBA" id="ARBA00024334"/>
    </source>
</evidence>
<name>A0A7S4RVJ7_9DINO</name>
<dbReference type="InterPro" id="IPR011992">
    <property type="entry name" value="EF-hand-dom_pair"/>
</dbReference>
<keyword evidence="5" id="KW-0677">Repeat</keyword>
<feature type="domain" description="EF-hand" evidence="14">
    <location>
        <begin position="446"/>
        <end position="481"/>
    </location>
</feature>
<evidence type="ECO:0000313" key="15">
    <source>
        <dbReference type="EMBL" id="CAE4626333.1"/>
    </source>
</evidence>
<dbReference type="Pfam" id="PF00069">
    <property type="entry name" value="Pkinase"/>
    <property type="match status" value="1"/>
</dbReference>
<organism evidence="15">
    <name type="scientific">Alexandrium monilatum</name>
    <dbReference type="NCBI Taxonomy" id="311494"/>
    <lineage>
        <taxon>Eukaryota</taxon>
        <taxon>Sar</taxon>
        <taxon>Alveolata</taxon>
        <taxon>Dinophyceae</taxon>
        <taxon>Gonyaulacales</taxon>
        <taxon>Pyrocystaceae</taxon>
        <taxon>Alexandrium</taxon>
    </lineage>
</organism>
<evidence type="ECO:0000256" key="6">
    <source>
        <dbReference type="ARBA" id="ARBA00022741"/>
    </source>
</evidence>
<proteinExistence type="inferred from homology"/>
<comment type="subunit">
    <text evidence="2">Monomer.</text>
</comment>
<evidence type="ECO:0000256" key="5">
    <source>
        <dbReference type="ARBA" id="ARBA00022737"/>
    </source>
</evidence>
<dbReference type="FunFam" id="1.10.510.10:FF:000571">
    <property type="entry name" value="Maternal embryonic leucine zipper kinase"/>
    <property type="match status" value="1"/>
</dbReference>
<dbReference type="SMART" id="SM00220">
    <property type="entry name" value="S_TKc"/>
    <property type="match status" value="1"/>
</dbReference>
<dbReference type="SUPFAM" id="SSF47473">
    <property type="entry name" value="EF-hand"/>
    <property type="match status" value="1"/>
</dbReference>
<feature type="binding site" evidence="11">
    <location>
        <position position="72"/>
    </location>
    <ligand>
        <name>ATP</name>
        <dbReference type="ChEBI" id="CHEBI:30616"/>
    </ligand>
</feature>
<dbReference type="GO" id="GO:0005524">
    <property type="term" value="F:ATP binding"/>
    <property type="evidence" value="ECO:0007669"/>
    <property type="project" value="UniProtKB-UniRule"/>
</dbReference>
<evidence type="ECO:0000256" key="2">
    <source>
        <dbReference type="ARBA" id="ARBA00011245"/>
    </source>
</evidence>
<dbReference type="Gene3D" id="1.10.238.10">
    <property type="entry name" value="EF-hand"/>
    <property type="match status" value="2"/>
</dbReference>
<dbReference type="Gene3D" id="3.30.200.20">
    <property type="entry name" value="Phosphorylase Kinase, domain 1"/>
    <property type="match status" value="1"/>
</dbReference>
<dbReference type="InterPro" id="IPR050205">
    <property type="entry name" value="CDPK_Ser/Thr_kinases"/>
</dbReference>
<keyword evidence="4" id="KW-0808">Transferase</keyword>
<keyword evidence="3" id="KW-0723">Serine/threonine-protein kinase</keyword>
<keyword evidence="7" id="KW-0418">Kinase</keyword>
<dbReference type="GO" id="GO:0005509">
    <property type="term" value="F:calcium ion binding"/>
    <property type="evidence" value="ECO:0007669"/>
    <property type="project" value="InterPro"/>
</dbReference>
<dbReference type="InterPro" id="IPR008271">
    <property type="entry name" value="Ser/Thr_kinase_AS"/>
</dbReference>
<comment type="cofactor">
    <cofactor evidence="1">
        <name>Mg(2+)</name>
        <dbReference type="ChEBI" id="CHEBI:18420"/>
    </cofactor>
</comment>
<feature type="region of interest" description="Disordered" evidence="12">
    <location>
        <begin position="1"/>
        <end position="23"/>
    </location>
</feature>
<keyword evidence="9 11" id="KW-0067">ATP-binding</keyword>
<dbReference type="CDD" id="cd05117">
    <property type="entry name" value="STKc_CAMK"/>
    <property type="match status" value="1"/>
</dbReference>
<dbReference type="PROSITE" id="PS00108">
    <property type="entry name" value="PROTEIN_KINASE_ST"/>
    <property type="match status" value="1"/>
</dbReference>
<reference evidence="15" key="1">
    <citation type="submission" date="2021-01" db="EMBL/GenBank/DDBJ databases">
        <authorList>
            <person name="Corre E."/>
            <person name="Pelletier E."/>
            <person name="Niang G."/>
            <person name="Scheremetjew M."/>
            <person name="Finn R."/>
            <person name="Kale V."/>
            <person name="Holt S."/>
            <person name="Cochrane G."/>
            <person name="Meng A."/>
            <person name="Brown T."/>
            <person name="Cohen L."/>
        </authorList>
    </citation>
    <scope>NUCLEOTIDE SEQUENCE</scope>
    <source>
        <strain evidence="15">CCMP3105</strain>
    </source>
</reference>
<evidence type="ECO:0000256" key="9">
    <source>
        <dbReference type="ARBA" id="ARBA00022840"/>
    </source>
</evidence>
<dbReference type="PROSITE" id="PS00018">
    <property type="entry name" value="EF_HAND_1"/>
    <property type="match status" value="1"/>
</dbReference>
<evidence type="ECO:0000256" key="8">
    <source>
        <dbReference type="ARBA" id="ARBA00022837"/>
    </source>
</evidence>
<dbReference type="PROSITE" id="PS50222">
    <property type="entry name" value="EF_HAND_2"/>
    <property type="match status" value="1"/>
</dbReference>